<accession>A0ABV7WE85</accession>
<sequence>MTTADRAPGGPSAGPGPSRRTRLVLVGAGSVAAVAAAAVGLSTLGGADGPVAAQPSPSTDASLPPSSPAPSVAPSPEATAGGTTAPAVADPAPSAAPDAAPTVAPAPGGATAPAEVATTADDAVQLFVRGTDLTLSAGGDGGDTGSPVPSVPAVAGPLLEELTTQLEEYDVNGWRQEGRTTVVSSEVLSQDATGQVLRVCVDSSDVRVVDEQGVLVQPTDGLRTRQAVQLTVQQTDGAWQVVRRDFPDDPDC</sequence>
<name>A0ABV7WE85_9MICO</name>
<dbReference type="Proteomes" id="UP001595685">
    <property type="component" value="Unassembled WGS sequence"/>
</dbReference>
<feature type="region of interest" description="Disordered" evidence="1">
    <location>
        <begin position="43"/>
        <end position="115"/>
    </location>
</feature>
<evidence type="ECO:0000313" key="3">
    <source>
        <dbReference type="Proteomes" id="UP001595685"/>
    </source>
</evidence>
<protein>
    <submittedName>
        <fullName evidence="2">Uncharacterized protein</fullName>
    </submittedName>
</protein>
<comment type="caution">
    <text evidence="2">The sequence shown here is derived from an EMBL/GenBank/DDBJ whole genome shotgun (WGS) entry which is preliminary data.</text>
</comment>
<evidence type="ECO:0000313" key="2">
    <source>
        <dbReference type="EMBL" id="MFC3686881.1"/>
    </source>
</evidence>
<dbReference type="EMBL" id="JBHRWW010000001">
    <property type="protein sequence ID" value="MFC3686881.1"/>
    <property type="molecule type" value="Genomic_DNA"/>
</dbReference>
<feature type="compositionally biased region" description="Low complexity" evidence="1">
    <location>
        <begin position="55"/>
        <end position="64"/>
    </location>
</feature>
<dbReference type="InterPro" id="IPR006311">
    <property type="entry name" value="TAT_signal"/>
</dbReference>
<evidence type="ECO:0000256" key="1">
    <source>
        <dbReference type="SAM" id="MobiDB-lite"/>
    </source>
</evidence>
<reference evidence="3" key="1">
    <citation type="journal article" date="2019" name="Int. J. Syst. Evol. Microbiol.">
        <title>The Global Catalogue of Microorganisms (GCM) 10K type strain sequencing project: providing services to taxonomists for standard genome sequencing and annotation.</title>
        <authorList>
            <consortium name="The Broad Institute Genomics Platform"/>
            <consortium name="The Broad Institute Genome Sequencing Center for Infectious Disease"/>
            <person name="Wu L."/>
            <person name="Ma J."/>
        </authorList>
    </citation>
    <scope>NUCLEOTIDE SEQUENCE [LARGE SCALE GENOMIC DNA]</scope>
    <source>
        <strain evidence="3">NCAIM B.02333</strain>
    </source>
</reference>
<dbReference type="RefSeq" id="WP_376983622.1">
    <property type="nucleotide sequence ID" value="NZ_JBHRWW010000001.1"/>
</dbReference>
<gene>
    <name evidence="2" type="ORF">ACFOLH_00830</name>
</gene>
<dbReference type="PROSITE" id="PS51318">
    <property type="entry name" value="TAT"/>
    <property type="match status" value="1"/>
</dbReference>
<keyword evidence="3" id="KW-1185">Reference proteome</keyword>
<organism evidence="2 3">
    <name type="scientific">Aquipuribacter hungaricus</name>
    <dbReference type="NCBI Taxonomy" id="545624"/>
    <lineage>
        <taxon>Bacteria</taxon>
        <taxon>Bacillati</taxon>
        <taxon>Actinomycetota</taxon>
        <taxon>Actinomycetes</taxon>
        <taxon>Micrococcales</taxon>
        <taxon>Intrasporangiaceae</taxon>
        <taxon>Aquipuribacter</taxon>
    </lineage>
</organism>
<feature type="region of interest" description="Disordered" evidence="1">
    <location>
        <begin position="1"/>
        <end position="21"/>
    </location>
</feature>
<feature type="compositionally biased region" description="Low complexity" evidence="1">
    <location>
        <begin position="74"/>
        <end position="115"/>
    </location>
</feature>
<proteinExistence type="predicted"/>